<reference evidence="1 2" key="1">
    <citation type="submission" date="2020-08" db="EMBL/GenBank/DDBJ databases">
        <authorList>
            <person name="Koutsovoulos G."/>
            <person name="Danchin GJ E."/>
        </authorList>
    </citation>
    <scope>NUCLEOTIDE SEQUENCE [LARGE SCALE GENOMIC DNA]</scope>
</reference>
<dbReference type="Proteomes" id="UP000580250">
    <property type="component" value="Unassembled WGS sequence"/>
</dbReference>
<dbReference type="AlphaFoldDB" id="A0A6V7VGQ1"/>
<dbReference type="EMBL" id="CAJEWN010000229">
    <property type="protein sequence ID" value="CAD2174130.1"/>
    <property type="molecule type" value="Genomic_DNA"/>
</dbReference>
<name>A0A6V7VGQ1_MELEN</name>
<gene>
    <name evidence="1" type="ORF">MENT_LOCUS25777</name>
</gene>
<comment type="caution">
    <text evidence="1">The sequence shown here is derived from an EMBL/GenBank/DDBJ whole genome shotgun (WGS) entry which is preliminary data.</text>
</comment>
<protein>
    <submittedName>
        <fullName evidence="1">Uncharacterized protein</fullName>
    </submittedName>
</protein>
<organism evidence="1 2">
    <name type="scientific">Meloidogyne enterolobii</name>
    <name type="common">Root-knot nematode worm</name>
    <name type="synonym">Meloidogyne mayaguensis</name>
    <dbReference type="NCBI Taxonomy" id="390850"/>
    <lineage>
        <taxon>Eukaryota</taxon>
        <taxon>Metazoa</taxon>
        <taxon>Ecdysozoa</taxon>
        <taxon>Nematoda</taxon>
        <taxon>Chromadorea</taxon>
        <taxon>Rhabditida</taxon>
        <taxon>Tylenchina</taxon>
        <taxon>Tylenchomorpha</taxon>
        <taxon>Tylenchoidea</taxon>
        <taxon>Meloidogynidae</taxon>
        <taxon>Meloidogyninae</taxon>
        <taxon>Meloidogyne</taxon>
    </lineage>
</organism>
<accession>A0A6V7VGQ1</accession>
<evidence type="ECO:0000313" key="2">
    <source>
        <dbReference type="Proteomes" id="UP000580250"/>
    </source>
</evidence>
<sequence length="170" mass="20344">MSEVKLEKDVGTNLFDVGAHIDLTFQITNYYVWLGFVSDVSDNFLQKFWPKDWWEGNFLNRNDELELLIDGDFTLASHVYKNVLSKMEDYNGLFDMIEMPYVVNIKECNSNHSFFHFRFELNNRTKDLSIKLLNGMEEENPYSNYLKYFFKFNKFFKSEQSFIASWLIII</sequence>
<proteinExistence type="predicted"/>
<evidence type="ECO:0000313" key="1">
    <source>
        <dbReference type="EMBL" id="CAD2174130.1"/>
    </source>
</evidence>